<dbReference type="STRING" id="5762.D2VGW9"/>
<proteinExistence type="predicted"/>
<dbReference type="AlphaFoldDB" id="D2VGW9"/>
<dbReference type="RefSeq" id="XP_002676536.1">
    <property type="nucleotide sequence ID" value="XM_002676490.1"/>
</dbReference>
<sequence length="275" mass="31113">MPEAAVLYQYLKKHSSLSVLVAVASLSYLTISEVLTRYFNLSSMTNSSSCPNNSILGNSLSEYLKQDKEHVHIVGGGISGLLMGFMCKELKIPFTIYEANENSCGGLLGSERIAFNHDEEWMIAEKAANGVMWTPQVELLCERIGLMERVLSTKKEAKARFFVRNGKLTQFPISYLSVFNLLTWRMWKLPVNSSFQSLDDYFGFYFGEEIKNQFLEPAFAGIFGTTLNNLSVFGTTEIFPKLLSQSLSFPISYMYCDCGKKQVSKIRERVWLSHS</sequence>
<dbReference type="Proteomes" id="UP000006671">
    <property type="component" value="Unassembled WGS sequence"/>
</dbReference>
<dbReference type="Gene3D" id="3.50.50.60">
    <property type="entry name" value="FAD/NAD(P)-binding domain"/>
    <property type="match status" value="1"/>
</dbReference>
<dbReference type="GeneID" id="8856604"/>
<name>D2VGW9_NAEGR</name>
<organism evidence="2">
    <name type="scientific">Naegleria gruberi</name>
    <name type="common">Amoeba</name>
    <dbReference type="NCBI Taxonomy" id="5762"/>
    <lineage>
        <taxon>Eukaryota</taxon>
        <taxon>Discoba</taxon>
        <taxon>Heterolobosea</taxon>
        <taxon>Tetramitia</taxon>
        <taxon>Eutetramitia</taxon>
        <taxon>Vahlkampfiidae</taxon>
        <taxon>Naegleria</taxon>
    </lineage>
</organism>
<evidence type="ECO:0000313" key="1">
    <source>
        <dbReference type="EMBL" id="EFC43792.1"/>
    </source>
</evidence>
<gene>
    <name evidence="1" type="ORF">NAEGRDRAFT_68196</name>
</gene>
<evidence type="ECO:0000313" key="2">
    <source>
        <dbReference type="Proteomes" id="UP000006671"/>
    </source>
</evidence>
<accession>D2VGW9</accession>
<dbReference type="KEGG" id="ngr:NAEGRDRAFT_68196"/>
<reference evidence="1 2" key="1">
    <citation type="journal article" date="2010" name="Cell">
        <title>The genome of Naegleria gruberi illuminates early eukaryotic versatility.</title>
        <authorList>
            <person name="Fritz-Laylin L.K."/>
            <person name="Prochnik S.E."/>
            <person name="Ginger M.L."/>
            <person name="Dacks J.B."/>
            <person name="Carpenter M.L."/>
            <person name="Field M.C."/>
            <person name="Kuo A."/>
            <person name="Paredez A."/>
            <person name="Chapman J."/>
            <person name="Pham J."/>
            <person name="Shu S."/>
            <person name="Neupane R."/>
            <person name="Cipriano M."/>
            <person name="Mancuso J."/>
            <person name="Tu H."/>
            <person name="Salamov A."/>
            <person name="Lindquist E."/>
            <person name="Shapiro H."/>
            <person name="Lucas S."/>
            <person name="Grigoriev I.V."/>
            <person name="Cande W.Z."/>
            <person name="Fulton C."/>
            <person name="Rokhsar D.S."/>
            <person name="Dawson S.C."/>
        </authorList>
    </citation>
    <scope>NUCLEOTIDE SEQUENCE [LARGE SCALE GENOMIC DNA]</scope>
    <source>
        <strain evidence="1 2">NEG-M</strain>
    </source>
</reference>
<dbReference type="VEuPathDB" id="AmoebaDB:NAEGRDRAFT_68196"/>
<dbReference type="InterPro" id="IPR036188">
    <property type="entry name" value="FAD/NAD-bd_sf"/>
</dbReference>
<protein>
    <submittedName>
        <fullName evidence="1">Predicted protein</fullName>
    </submittedName>
</protein>
<dbReference type="SUPFAM" id="SSF51905">
    <property type="entry name" value="FAD/NAD(P)-binding domain"/>
    <property type="match status" value="1"/>
</dbReference>
<dbReference type="EMBL" id="GG738871">
    <property type="protein sequence ID" value="EFC43792.1"/>
    <property type="molecule type" value="Genomic_DNA"/>
</dbReference>
<dbReference type="InParanoid" id="D2VGW9"/>
<keyword evidence="2" id="KW-1185">Reference proteome</keyword>